<evidence type="ECO:0000256" key="1">
    <source>
        <dbReference type="ARBA" id="ARBA00005417"/>
    </source>
</evidence>
<evidence type="ECO:0000256" key="4">
    <source>
        <dbReference type="ARBA" id="ARBA00022741"/>
    </source>
</evidence>
<dbReference type="InterPro" id="IPR027417">
    <property type="entry name" value="P-loop_NTPase"/>
</dbReference>
<dbReference type="Proteomes" id="UP000180253">
    <property type="component" value="Unassembled WGS sequence"/>
</dbReference>
<evidence type="ECO:0000313" key="8">
    <source>
        <dbReference type="Proteomes" id="UP000180253"/>
    </source>
</evidence>
<keyword evidence="2" id="KW-0813">Transport</keyword>
<dbReference type="SUPFAM" id="SSF52540">
    <property type="entry name" value="P-loop containing nucleoside triphosphate hydrolases"/>
    <property type="match status" value="1"/>
</dbReference>
<keyword evidence="4" id="KW-0547">Nucleotide-binding</keyword>
<evidence type="ECO:0000256" key="2">
    <source>
        <dbReference type="ARBA" id="ARBA00022448"/>
    </source>
</evidence>
<proteinExistence type="inferred from homology"/>
<comment type="caution">
    <text evidence="7">The sequence shown here is derived from an EMBL/GenBank/DDBJ whole genome shotgun (WGS) entry which is preliminary data.</text>
</comment>
<dbReference type="PROSITE" id="PS00211">
    <property type="entry name" value="ABC_TRANSPORTER_1"/>
    <property type="match status" value="1"/>
</dbReference>
<dbReference type="InterPro" id="IPR003439">
    <property type="entry name" value="ABC_transporter-like_ATP-bd"/>
</dbReference>
<dbReference type="Pfam" id="PF00005">
    <property type="entry name" value="ABC_tran"/>
    <property type="match status" value="1"/>
</dbReference>
<sequence>MEILQANSVNKVFFRPASSEARTISGKIKGWLSPPKQQFKVIDDVSLSVEKGEFVGLLGTNGSGKTTLLKLLTGILQADSGQLKVLGHHPVKERKAYTQKIGAVFGQKSLLWWNVAIIESFHLYASIYKLSRTEANQRIDELSSLLGLESLLTSPPKKLSLGQRMKAEVAASLLHRPELIFLDEPTIALDPVSRLNLMNFLLQLNREHGTTIIMTSHNMADVHHYCQRSVIMNAGRVIYDGRTTELLSYEHFKILEIKTLSALDEQLLAGFEYELVEDNYYRIKTSNEQAKETLSRLAFQPQVADVSISPPSLDHAIHHFMTSVRE</sequence>
<dbReference type="PANTHER" id="PTHR42711:SF5">
    <property type="entry name" value="ABC TRANSPORTER ATP-BINDING PROTEIN NATA"/>
    <property type="match status" value="1"/>
</dbReference>
<dbReference type="RefSeq" id="WP_070992075.1">
    <property type="nucleotide sequence ID" value="NZ_CBCSHD010000005.1"/>
</dbReference>
<dbReference type="GO" id="GO:0005524">
    <property type="term" value="F:ATP binding"/>
    <property type="evidence" value="ECO:0007669"/>
    <property type="project" value="UniProtKB-KW"/>
</dbReference>
<keyword evidence="3" id="KW-0536">Nodulation</keyword>
<name>A0A1S1N7J6_9GAMM</name>
<dbReference type="InterPro" id="IPR050763">
    <property type="entry name" value="ABC_transporter_ATP-binding"/>
</dbReference>
<accession>A0A1S1N7J6</accession>
<dbReference type="SMART" id="SM00382">
    <property type="entry name" value="AAA"/>
    <property type="match status" value="1"/>
</dbReference>
<reference evidence="7 8" key="1">
    <citation type="submission" date="2016-10" db="EMBL/GenBank/DDBJ databases">
        <title>Pseudoalteromonas amylolytica sp. nov., isolated from the surface seawater.</title>
        <authorList>
            <person name="Wu Y.-H."/>
            <person name="Cheng H."/>
            <person name="Jin X.-B."/>
            <person name="Wang C.-S."/>
            <person name="Xu X.-W."/>
        </authorList>
    </citation>
    <scope>NUCLEOTIDE SEQUENCE [LARGE SCALE GENOMIC DNA]</scope>
    <source>
        <strain evidence="7 8">JCM 12483</strain>
    </source>
</reference>
<organism evidence="7 8">
    <name type="scientific">Pseudoalteromonas byunsanensis</name>
    <dbReference type="NCBI Taxonomy" id="327939"/>
    <lineage>
        <taxon>Bacteria</taxon>
        <taxon>Pseudomonadati</taxon>
        <taxon>Pseudomonadota</taxon>
        <taxon>Gammaproteobacteria</taxon>
        <taxon>Alteromonadales</taxon>
        <taxon>Pseudoalteromonadaceae</taxon>
        <taxon>Pseudoalteromonas</taxon>
    </lineage>
</organism>
<comment type="similarity">
    <text evidence="1">Belongs to the ABC transporter superfamily.</text>
</comment>
<dbReference type="PROSITE" id="PS50893">
    <property type="entry name" value="ABC_TRANSPORTER_2"/>
    <property type="match status" value="1"/>
</dbReference>
<dbReference type="InterPro" id="IPR017871">
    <property type="entry name" value="ABC_transporter-like_CS"/>
</dbReference>
<evidence type="ECO:0000313" key="7">
    <source>
        <dbReference type="EMBL" id="OHU95340.1"/>
    </source>
</evidence>
<dbReference type="EMBL" id="MNAN01000031">
    <property type="protein sequence ID" value="OHU95340.1"/>
    <property type="molecule type" value="Genomic_DNA"/>
</dbReference>
<feature type="domain" description="ABC transporter" evidence="6">
    <location>
        <begin position="4"/>
        <end position="259"/>
    </location>
</feature>
<dbReference type="PANTHER" id="PTHR42711">
    <property type="entry name" value="ABC TRANSPORTER ATP-BINDING PROTEIN"/>
    <property type="match status" value="1"/>
</dbReference>
<gene>
    <name evidence="7" type="ORF">BIW53_11545</name>
</gene>
<evidence type="ECO:0000256" key="3">
    <source>
        <dbReference type="ARBA" id="ARBA00022458"/>
    </source>
</evidence>
<evidence type="ECO:0000256" key="5">
    <source>
        <dbReference type="ARBA" id="ARBA00022840"/>
    </source>
</evidence>
<dbReference type="STRING" id="327939.BIW53_11545"/>
<dbReference type="GO" id="GO:0016887">
    <property type="term" value="F:ATP hydrolysis activity"/>
    <property type="evidence" value="ECO:0007669"/>
    <property type="project" value="InterPro"/>
</dbReference>
<dbReference type="InterPro" id="IPR003593">
    <property type="entry name" value="AAA+_ATPase"/>
</dbReference>
<keyword evidence="5" id="KW-0067">ATP-binding</keyword>
<dbReference type="AlphaFoldDB" id="A0A1S1N7J6"/>
<keyword evidence="8" id="KW-1185">Reference proteome</keyword>
<protein>
    <recommendedName>
        <fullName evidence="6">ABC transporter domain-containing protein</fullName>
    </recommendedName>
</protein>
<dbReference type="Gene3D" id="3.40.50.300">
    <property type="entry name" value="P-loop containing nucleotide triphosphate hydrolases"/>
    <property type="match status" value="1"/>
</dbReference>
<dbReference type="OrthoDB" id="9778870at2"/>
<evidence type="ECO:0000259" key="6">
    <source>
        <dbReference type="PROSITE" id="PS50893"/>
    </source>
</evidence>